<reference evidence="13 14" key="1">
    <citation type="submission" date="2017-11" db="EMBL/GenBank/DDBJ databases">
        <title>Evolution of Phototrophy in the Chloroflexi Phylum Driven by Horizontal Gene Transfer.</title>
        <authorList>
            <person name="Ward L.M."/>
            <person name="Hemp J."/>
            <person name="Shih P.M."/>
            <person name="Mcglynn S.E."/>
            <person name="Fischer W."/>
        </authorList>
    </citation>
    <scope>NUCLEOTIDE SEQUENCE [LARGE SCALE GENOMIC DNA]</scope>
    <source>
        <strain evidence="13">CP2_2F</strain>
    </source>
</reference>
<feature type="transmembrane region" description="Helical" evidence="10">
    <location>
        <begin position="872"/>
        <end position="893"/>
    </location>
</feature>
<dbReference type="Gene3D" id="2.60.200.20">
    <property type="match status" value="2"/>
</dbReference>
<dbReference type="Gene3D" id="3.40.50.300">
    <property type="entry name" value="P-loop containing nucleotide triphosphate hydrolases"/>
    <property type="match status" value="1"/>
</dbReference>
<comment type="subcellular location">
    <subcellularLocation>
        <location evidence="1">Membrane</location>
        <topology evidence="1">Multi-pass membrane protein</topology>
    </subcellularLocation>
</comment>
<dbReference type="PROSITE" id="PS50006">
    <property type="entry name" value="FHA_DOMAIN"/>
    <property type="match status" value="2"/>
</dbReference>
<protein>
    <recommendedName>
        <fullName evidence="15">ABC transporter ATP-binding protein</fullName>
    </recommendedName>
</protein>
<dbReference type="InterPro" id="IPR003439">
    <property type="entry name" value="ABC_transporter-like_ATP-bd"/>
</dbReference>
<keyword evidence="8" id="KW-0694">RNA-binding</keyword>
<keyword evidence="7 10" id="KW-0472">Membrane</keyword>
<evidence type="ECO:0000259" key="12">
    <source>
        <dbReference type="PROSITE" id="PS50893"/>
    </source>
</evidence>
<feature type="region of interest" description="Disordered" evidence="9">
    <location>
        <begin position="1"/>
        <end position="28"/>
    </location>
</feature>
<dbReference type="GO" id="GO:0016887">
    <property type="term" value="F:ATP hydrolysis activity"/>
    <property type="evidence" value="ECO:0007669"/>
    <property type="project" value="InterPro"/>
</dbReference>
<keyword evidence="6 10" id="KW-1133">Transmembrane helix</keyword>
<dbReference type="GO" id="GO:0005524">
    <property type="term" value="F:ATP binding"/>
    <property type="evidence" value="ECO:0007669"/>
    <property type="project" value="UniProtKB-KW"/>
</dbReference>
<feature type="transmembrane region" description="Helical" evidence="10">
    <location>
        <begin position="568"/>
        <end position="587"/>
    </location>
</feature>
<dbReference type="EMBL" id="PGTK01000003">
    <property type="protein sequence ID" value="PJF31419.1"/>
    <property type="molecule type" value="Genomic_DNA"/>
</dbReference>
<sequence>MPEKNTLSVSRSEIDSRDPTLRVQPDGGSPFTALVVQRTLNIGSEPHQDIPIQAAGIATRHARLLQEGTSYRIFDLTNGGVLVNDQPIDGSILLRDGDIIRLQDRTGVGATLIFSNPIERALGSASVGRTYPLDTSPFIIGRDPESNIHLNSLAVSWHHAIVTQQGSGHVIADDNSVNGTFVNDRKLTAPHRLSVDDVIRIDQALFVYNGKGLVRLAAAQKLEIDAYDLSVTYYTGLIRRVALNTMREVSIAVQPREFVAIIGGSGSGKSTLLRTLNGAQPATSGKVLINGDDLYQNYEIYQPIIGYVPQTDIVQDALTVYQTLYYGAKMRFPNEPSESRQQRIQKVLEALELTDFRDRLVGRLSGGQRKRVSIALELMAEPTLLFMDEPSSGLDPGLDKSMMLTLRRLADRGHIVIVVTHTTLNIDLCDHVALMARGYLTYFGPPKQALKFFEARDYSEIYNKVTLPPETARSLGDTMIFTPASSRVVAGAKPNPQDAARQWAEKYRQTPEYKKHIVERLEVHGESVKNTALTNKKLRRVRRGSLLQQTRTLTERTLALVRRDVRTIIALMLVLPLVALFLGLISYDTVEGGRGRMLISRGSPRDYAILMDRVPLQSVAPVAAAEGIEEDPAPTESETNTRRTAPSVTAVGTFVPASEAERVLFILALAVALFGVFASAYVIVVEKSLFLRERMVNLRITAYLASKFLVYGTLAVISCVLALALFALGVELPSQGILMNGFVELLITMALTALAGVSIGLLISALNRQINAVTYLVLAVLFVQILFPGVLFKMEGALEPISRLTMTRWALEALGGTADMVQRNAEGRIVVAAQAINPKTNRPLPNAPLTRQFFPAPPSLSVSYATNGEELVIRWLALIGFSAVFLVASHFALRRNEPF</sequence>
<dbReference type="InterPro" id="IPR003593">
    <property type="entry name" value="AAA+_ATPase"/>
</dbReference>
<dbReference type="Pfam" id="PF00498">
    <property type="entry name" value="FHA"/>
    <property type="match status" value="2"/>
</dbReference>
<dbReference type="InterPro" id="IPR027417">
    <property type="entry name" value="P-loop_NTPase"/>
</dbReference>
<dbReference type="PROSITE" id="PS50893">
    <property type="entry name" value="ABC_TRANSPORTER_2"/>
    <property type="match status" value="1"/>
</dbReference>
<feature type="transmembrane region" description="Helical" evidence="10">
    <location>
        <begin position="742"/>
        <end position="766"/>
    </location>
</feature>
<proteinExistence type="predicted"/>
<organism evidence="13 14">
    <name type="scientific">Candidatus Thermofonsia Clade 1 bacterium</name>
    <dbReference type="NCBI Taxonomy" id="2364210"/>
    <lineage>
        <taxon>Bacteria</taxon>
        <taxon>Bacillati</taxon>
        <taxon>Chloroflexota</taxon>
        <taxon>Candidatus Thermofontia</taxon>
        <taxon>Candidatus Thermofonsia Clade 1</taxon>
    </lineage>
</organism>
<evidence type="ECO:0000259" key="11">
    <source>
        <dbReference type="PROSITE" id="PS50006"/>
    </source>
</evidence>
<gene>
    <name evidence="13" type="ORF">CUN51_03550</name>
</gene>
<dbReference type="SMART" id="SM00382">
    <property type="entry name" value="AAA"/>
    <property type="match status" value="1"/>
</dbReference>
<dbReference type="InterPro" id="IPR050352">
    <property type="entry name" value="ABCG_transporters"/>
</dbReference>
<keyword evidence="2" id="KW-0813">Transport</keyword>
<evidence type="ECO:0000256" key="9">
    <source>
        <dbReference type="SAM" id="MobiDB-lite"/>
    </source>
</evidence>
<evidence type="ECO:0000256" key="1">
    <source>
        <dbReference type="ARBA" id="ARBA00004141"/>
    </source>
</evidence>
<keyword evidence="3 10" id="KW-0812">Transmembrane</keyword>
<dbReference type="SUPFAM" id="SSF49879">
    <property type="entry name" value="SMAD/FHA domain"/>
    <property type="match status" value="2"/>
</dbReference>
<dbReference type="CDD" id="cd00060">
    <property type="entry name" value="FHA"/>
    <property type="match status" value="2"/>
</dbReference>
<dbReference type="Proteomes" id="UP000228921">
    <property type="component" value="Unassembled WGS sequence"/>
</dbReference>
<dbReference type="InterPro" id="IPR000253">
    <property type="entry name" value="FHA_dom"/>
</dbReference>
<evidence type="ECO:0000256" key="6">
    <source>
        <dbReference type="ARBA" id="ARBA00022989"/>
    </source>
</evidence>
<dbReference type="SUPFAM" id="SSF52540">
    <property type="entry name" value="P-loop containing nucleoside triphosphate hydrolases"/>
    <property type="match status" value="1"/>
</dbReference>
<dbReference type="PROSITE" id="PS50889">
    <property type="entry name" value="S4"/>
    <property type="match status" value="1"/>
</dbReference>
<feature type="domain" description="FHA" evidence="11">
    <location>
        <begin position="138"/>
        <end position="187"/>
    </location>
</feature>
<evidence type="ECO:0000313" key="14">
    <source>
        <dbReference type="Proteomes" id="UP000228921"/>
    </source>
</evidence>
<dbReference type="InterPro" id="IPR013525">
    <property type="entry name" value="ABC2_TM"/>
</dbReference>
<evidence type="ECO:0000256" key="7">
    <source>
        <dbReference type="ARBA" id="ARBA00023136"/>
    </source>
</evidence>
<feature type="transmembrane region" description="Helical" evidence="10">
    <location>
        <begin position="708"/>
        <end position="730"/>
    </location>
</feature>
<comment type="caution">
    <text evidence="13">The sequence shown here is derived from an EMBL/GenBank/DDBJ whole genome shotgun (WGS) entry which is preliminary data.</text>
</comment>
<name>A0A2M8P1J7_9CHLR</name>
<evidence type="ECO:0000256" key="4">
    <source>
        <dbReference type="ARBA" id="ARBA00022741"/>
    </source>
</evidence>
<dbReference type="PROSITE" id="PS00211">
    <property type="entry name" value="ABC_TRANSPORTER_1"/>
    <property type="match status" value="1"/>
</dbReference>
<dbReference type="InterPro" id="IPR017871">
    <property type="entry name" value="ABC_transporter-like_CS"/>
</dbReference>
<evidence type="ECO:0000256" key="8">
    <source>
        <dbReference type="PROSITE-ProRule" id="PRU00182"/>
    </source>
</evidence>
<keyword evidence="4" id="KW-0547">Nucleotide-binding</keyword>
<dbReference type="SMART" id="SM00240">
    <property type="entry name" value="FHA"/>
    <property type="match status" value="2"/>
</dbReference>
<evidence type="ECO:0000256" key="3">
    <source>
        <dbReference type="ARBA" id="ARBA00022692"/>
    </source>
</evidence>
<dbReference type="PANTHER" id="PTHR48041">
    <property type="entry name" value="ABC TRANSPORTER G FAMILY MEMBER 28"/>
    <property type="match status" value="1"/>
</dbReference>
<dbReference type="PANTHER" id="PTHR48041:SF139">
    <property type="entry name" value="PROTEIN SCARLET"/>
    <property type="match status" value="1"/>
</dbReference>
<evidence type="ECO:0000256" key="2">
    <source>
        <dbReference type="ARBA" id="ARBA00022448"/>
    </source>
</evidence>
<evidence type="ECO:0000313" key="13">
    <source>
        <dbReference type="EMBL" id="PJF31419.1"/>
    </source>
</evidence>
<evidence type="ECO:0000256" key="10">
    <source>
        <dbReference type="SAM" id="Phobius"/>
    </source>
</evidence>
<keyword evidence="5" id="KW-0067">ATP-binding</keyword>
<evidence type="ECO:0000256" key="5">
    <source>
        <dbReference type="ARBA" id="ARBA00022840"/>
    </source>
</evidence>
<dbReference type="GO" id="GO:0140359">
    <property type="term" value="F:ABC-type transporter activity"/>
    <property type="evidence" value="ECO:0007669"/>
    <property type="project" value="InterPro"/>
</dbReference>
<dbReference type="Pfam" id="PF00005">
    <property type="entry name" value="ABC_tran"/>
    <property type="match status" value="1"/>
</dbReference>
<feature type="transmembrane region" description="Helical" evidence="10">
    <location>
        <begin position="773"/>
        <end position="792"/>
    </location>
</feature>
<feature type="domain" description="ABC transporter" evidence="12">
    <location>
        <begin position="224"/>
        <end position="462"/>
    </location>
</feature>
<dbReference type="Pfam" id="PF12698">
    <property type="entry name" value="ABC2_membrane_3"/>
    <property type="match status" value="1"/>
</dbReference>
<feature type="transmembrane region" description="Helical" evidence="10">
    <location>
        <begin position="663"/>
        <end position="685"/>
    </location>
</feature>
<dbReference type="AlphaFoldDB" id="A0A2M8P1J7"/>
<feature type="compositionally biased region" description="Polar residues" evidence="9">
    <location>
        <begin position="1"/>
        <end position="11"/>
    </location>
</feature>
<dbReference type="InterPro" id="IPR008984">
    <property type="entry name" value="SMAD_FHA_dom_sf"/>
</dbReference>
<dbReference type="GO" id="GO:0016020">
    <property type="term" value="C:membrane"/>
    <property type="evidence" value="ECO:0007669"/>
    <property type="project" value="UniProtKB-SubCell"/>
</dbReference>
<feature type="domain" description="FHA" evidence="11">
    <location>
        <begin position="40"/>
        <end position="88"/>
    </location>
</feature>
<evidence type="ECO:0008006" key="15">
    <source>
        <dbReference type="Google" id="ProtNLM"/>
    </source>
</evidence>
<dbReference type="GO" id="GO:0003723">
    <property type="term" value="F:RNA binding"/>
    <property type="evidence" value="ECO:0007669"/>
    <property type="project" value="UniProtKB-KW"/>
</dbReference>
<accession>A0A2M8P1J7</accession>